<organism evidence="2 3">
    <name type="scientific">Nibricoccus aquaticus</name>
    <dbReference type="NCBI Taxonomy" id="2576891"/>
    <lineage>
        <taxon>Bacteria</taxon>
        <taxon>Pseudomonadati</taxon>
        <taxon>Verrucomicrobiota</taxon>
        <taxon>Opitutia</taxon>
        <taxon>Opitutales</taxon>
        <taxon>Opitutaceae</taxon>
        <taxon>Nibricoccus</taxon>
    </lineage>
</organism>
<keyword evidence="3" id="KW-1185">Reference proteome</keyword>
<dbReference type="SUPFAM" id="SSF54593">
    <property type="entry name" value="Glyoxalase/Bleomycin resistance protein/Dihydroxybiphenyl dioxygenase"/>
    <property type="match status" value="1"/>
</dbReference>
<dbReference type="OrthoDB" id="9804907at2"/>
<accession>A0A290QDT9</accession>
<dbReference type="InterPro" id="IPR029068">
    <property type="entry name" value="Glyas_Bleomycin-R_OHBP_Dase"/>
</dbReference>
<dbReference type="KEGG" id="vbh:CMV30_05750"/>
<dbReference type="PANTHER" id="PTHR33993">
    <property type="entry name" value="GLYOXALASE-RELATED"/>
    <property type="match status" value="1"/>
</dbReference>
<proteinExistence type="predicted"/>
<dbReference type="PROSITE" id="PS51819">
    <property type="entry name" value="VOC"/>
    <property type="match status" value="1"/>
</dbReference>
<evidence type="ECO:0000259" key="1">
    <source>
        <dbReference type="PROSITE" id="PS51819"/>
    </source>
</evidence>
<protein>
    <submittedName>
        <fullName evidence="2">Glyoxalase</fullName>
    </submittedName>
</protein>
<dbReference type="InterPro" id="IPR052164">
    <property type="entry name" value="Anthracycline_SecMetBiosynth"/>
</dbReference>
<dbReference type="EMBL" id="CP023344">
    <property type="protein sequence ID" value="ATC63498.1"/>
    <property type="molecule type" value="Genomic_DNA"/>
</dbReference>
<evidence type="ECO:0000313" key="2">
    <source>
        <dbReference type="EMBL" id="ATC63498.1"/>
    </source>
</evidence>
<dbReference type="InterPro" id="IPR037523">
    <property type="entry name" value="VOC_core"/>
</dbReference>
<sequence>MIKVLEIAFTGYPVKDMARARAFYEGALGLKPANVWGETWTEYEVGAATLALGCMEGWKPSSEGPSVALEVEDFDAAIAVLKKAGAKFTLEPIDSPVCRLAVVCDPDGNGLTIHKRKAHAHAAGEACGH</sequence>
<feature type="domain" description="VOC" evidence="1">
    <location>
        <begin position="6"/>
        <end position="116"/>
    </location>
</feature>
<dbReference type="AlphaFoldDB" id="A0A290QDT9"/>
<reference evidence="2 3" key="1">
    <citation type="submission" date="2017-09" db="EMBL/GenBank/DDBJ databases">
        <title>Complete genome sequence of Verrucomicrobial strain HZ-65, isolated from freshwater.</title>
        <authorList>
            <person name="Choi A."/>
        </authorList>
    </citation>
    <scope>NUCLEOTIDE SEQUENCE [LARGE SCALE GENOMIC DNA]</scope>
    <source>
        <strain evidence="2 3">HZ-65</strain>
    </source>
</reference>
<dbReference type="RefSeq" id="WP_096055130.1">
    <property type="nucleotide sequence ID" value="NZ_CP023344.1"/>
</dbReference>
<dbReference type="InterPro" id="IPR004360">
    <property type="entry name" value="Glyas_Fos-R_dOase_dom"/>
</dbReference>
<gene>
    <name evidence="2" type="ORF">CMV30_05750</name>
</gene>
<evidence type="ECO:0000313" key="3">
    <source>
        <dbReference type="Proteomes" id="UP000217265"/>
    </source>
</evidence>
<dbReference type="Proteomes" id="UP000217265">
    <property type="component" value="Chromosome"/>
</dbReference>
<name>A0A290QDT9_9BACT</name>
<dbReference type="Pfam" id="PF00903">
    <property type="entry name" value="Glyoxalase"/>
    <property type="match status" value="1"/>
</dbReference>
<dbReference type="Gene3D" id="3.10.180.10">
    <property type="entry name" value="2,3-Dihydroxybiphenyl 1,2-Dioxygenase, domain 1"/>
    <property type="match status" value="1"/>
</dbReference>